<gene>
    <name evidence="1" type="ORF">HUE87_02715</name>
</gene>
<sequence length="707" mass="81506">MNNLRTPKTITAEQNLNTYIESSKYESIFLNSNLKFSDNIWELNIEQKAKKAKTRAIFSTFDYAKKSQQKMTDDEKETGGRQIEFIQSPYLDYAKAYFAITFSNNPTKSISNKLTALRVLEKALLEMGNNINPVNINNDVLNKAAEIIKANYNQSTAYRIGQKLEDIAKLLNKKNLVKTSIDWRNSIKRPNDTSRIGKKADEDRNKKMPSQVALDAIPEIFNKAQTPYQLMASSTIALLFCSPNRINEVFLAPFDIEVLQKQKNKNYDPSKDDESKMYKESYGLRWFPAKGAKATPKWITSLMVDTAKKTVRRLKELTKDARKVALWYEKNPDKLFLPDELEYLRDTHLLNIKMISFILYGINNTNKNLDKKRSSIHCWLRDHSVLTTMIKGKKHATYKDVEKAVLSLLPNNFPYVNTEIGLKYSQTLIIQRKYEYNHQRDVIVPTVEPFTHQFISDALGARDSKSSLFEMFGYKEKDGSPIKATSHQFRHYLNTLAQKGGASQLDIAKWSGRLDVQQNNAYDHLSADEMLLSLREAVGDEHSMIGPLANIDDLKKKVVISRDEYAILKIRTAHLTEYGVCIHDYTMTPCQLHRDCMSCTEQVCIKGDTKRNNKIRYLRDETEKLLEKAKNALEKKYYGSNKWVEHHTIVLDRLNQICKILDDPNVPEGSFIQLSNIPVTSSIEQAKRRKEEKIESIEFDEIKKLLS</sequence>
<name>A0A7S7RR55_9BACT</name>
<dbReference type="Proteomes" id="UP000593836">
    <property type="component" value="Chromosome"/>
</dbReference>
<proteinExistence type="predicted"/>
<dbReference type="RefSeq" id="WP_194367212.1">
    <property type="nucleotide sequence ID" value="NZ_CP054493.1"/>
</dbReference>
<keyword evidence="2" id="KW-1185">Reference proteome</keyword>
<evidence type="ECO:0000313" key="2">
    <source>
        <dbReference type="Proteomes" id="UP000593836"/>
    </source>
</evidence>
<accession>A0A7S7RR55</accession>
<reference evidence="1 2" key="1">
    <citation type="submission" date="2020-05" db="EMBL/GenBank/DDBJ databases">
        <title>Sulfurimonas marisnigri, sp. nov., and Sulfurimonas baltica, sp. nov., manganese oxide reducing chemolithoautotrophs of the class Epsilonproteobacteria isolated from the pelagic redoxclines of the Black and Baltic Seas and emended description of the genus Sulfurimonas.</title>
        <authorList>
            <person name="Henkel J.V."/>
            <person name="Laudan C."/>
            <person name="Werner J."/>
            <person name="Neu T."/>
            <person name="Plewe S."/>
            <person name="Sproer C."/>
            <person name="Bunk B."/>
            <person name="Schulz-Vogt H.N."/>
        </authorList>
    </citation>
    <scope>NUCLEOTIDE SEQUENCE [LARGE SCALE GENOMIC DNA]</scope>
    <source>
        <strain evidence="1 2">SoZ1</strain>
    </source>
</reference>
<dbReference type="AlphaFoldDB" id="A0A7S7RR55"/>
<dbReference type="EMBL" id="CP054493">
    <property type="protein sequence ID" value="QOY55170.1"/>
    <property type="molecule type" value="Genomic_DNA"/>
</dbReference>
<organism evidence="1 2">
    <name type="scientific">Candidatus Sulfurimonas marisnigri</name>
    <dbReference type="NCBI Taxonomy" id="2740405"/>
    <lineage>
        <taxon>Bacteria</taxon>
        <taxon>Pseudomonadati</taxon>
        <taxon>Campylobacterota</taxon>
        <taxon>Epsilonproteobacteria</taxon>
        <taxon>Campylobacterales</taxon>
        <taxon>Sulfurimonadaceae</taxon>
        <taxon>Sulfurimonas</taxon>
    </lineage>
</organism>
<evidence type="ECO:0000313" key="1">
    <source>
        <dbReference type="EMBL" id="QOY55170.1"/>
    </source>
</evidence>
<protein>
    <submittedName>
        <fullName evidence="1">Integrase</fullName>
    </submittedName>
</protein>
<dbReference type="KEGG" id="smas:HUE87_02715"/>